<dbReference type="Gene3D" id="2.130.10.10">
    <property type="entry name" value="YVTN repeat-like/Quinoprotein amine dehydrogenase"/>
    <property type="match status" value="2"/>
</dbReference>
<comment type="caution">
    <text evidence="8">The sequence shown here is derived from an EMBL/GenBank/DDBJ whole genome shotgun (WGS) entry which is preliminary data.</text>
</comment>
<keyword evidence="3 6" id="KW-0853">WD repeat</keyword>
<evidence type="ECO:0000256" key="2">
    <source>
        <dbReference type="ARBA" id="ARBA00022552"/>
    </source>
</evidence>
<dbReference type="Pfam" id="PF09384">
    <property type="entry name" value="UTP15_C"/>
    <property type="match status" value="1"/>
</dbReference>
<proteinExistence type="predicted"/>
<evidence type="ECO:0000256" key="5">
    <source>
        <dbReference type="ARBA" id="ARBA00023242"/>
    </source>
</evidence>
<feature type="domain" description="U3 small nucleolar RNA-associated protein 15 C-terminal" evidence="7">
    <location>
        <begin position="351"/>
        <end position="495"/>
    </location>
</feature>
<accession>A0A1V9YVE1</accession>
<dbReference type="InterPro" id="IPR018983">
    <property type="entry name" value="U3_snoRNA-assocProt_15_C"/>
</dbReference>
<reference evidence="8 9" key="1">
    <citation type="journal article" date="2014" name="Genome Biol. Evol.">
        <title>The secreted proteins of Achlya hypogyna and Thraustotheca clavata identify the ancestral oomycete secretome and reveal gene acquisitions by horizontal gene transfer.</title>
        <authorList>
            <person name="Misner I."/>
            <person name="Blouin N."/>
            <person name="Leonard G."/>
            <person name="Richards T.A."/>
            <person name="Lane C.E."/>
        </authorList>
    </citation>
    <scope>NUCLEOTIDE SEQUENCE [LARGE SCALE GENOMIC DNA]</scope>
    <source>
        <strain evidence="8 9">ATCC 48635</strain>
    </source>
</reference>
<feature type="repeat" description="WD" evidence="6">
    <location>
        <begin position="117"/>
        <end position="158"/>
    </location>
</feature>
<sequence length="507" mass="55060">MDFHKLSLKQFPQATKHVAPEKSYWLKLRAPHELPQVAAVTCIDANPVAPYDFAAATSTRVQLYSTTSNDIKKTFSRFHDVVYSAAFRGDGKLLVTGNANGQVAVLDVASRTVLRNLHGHKGAVRAAKFSNDHVHIFSASDDKTCRLWDLATGSPVAVMGGHTDYVRAVAAHPASSSMWATGSYDHTVKLWDMRNAGSASTKATMSMDHGAPVEAVLMLPGGNLAISAGGTDIKVWDLLSGGKLLHSFSSHQKTVTCLSLDGPKTRLLSGSLDGHVKVYDLASYEVVHGYKFKQGVLSLALSPSNSHLAVGTADGLLTVRKRVNADGAVAAPAPAPRIKRSFKYTLRGAQAKPSDADHVVTARRQARCAPYENALRAFDYRKALDTALDTRNPTVIASMLEELRLRTGWQKALTDRSEESLEPLLSFCIRYVADPKYSALLTRLCTYLLELYTPLLGSSQSTLLLEGLFFKLQNKLREEMSVQASILQLMGMVESVMTAQATANVEG</sequence>
<dbReference type="PRINTS" id="PR00320">
    <property type="entry name" value="GPROTEINBRPT"/>
</dbReference>
<dbReference type="PROSITE" id="PS00678">
    <property type="entry name" value="WD_REPEATS_1"/>
    <property type="match status" value="1"/>
</dbReference>
<feature type="repeat" description="WD" evidence="6">
    <location>
        <begin position="248"/>
        <end position="289"/>
    </location>
</feature>
<dbReference type="CDD" id="cd00200">
    <property type="entry name" value="WD40"/>
    <property type="match status" value="1"/>
</dbReference>
<organism evidence="8 9">
    <name type="scientific">Achlya hypogyna</name>
    <name type="common">Oomycete</name>
    <name type="synonym">Protoachlya hypogyna</name>
    <dbReference type="NCBI Taxonomy" id="1202772"/>
    <lineage>
        <taxon>Eukaryota</taxon>
        <taxon>Sar</taxon>
        <taxon>Stramenopiles</taxon>
        <taxon>Oomycota</taxon>
        <taxon>Saprolegniomycetes</taxon>
        <taxon>Saprolegniales</taxon>
        <taxon>Achlyaceae</taxon>
        <taxon>Achlya</taxon>
    </lineage>
</organism>
<dbReference type="SMART" id="SM00320">
    <property type="entry name" value="WD40"/>
    <property type="match status" value="6"/>
</dbReference>
<dbReference type="PANTHER" id="PTHR19924">
    <property type="entry name" value="UTP15 U3 SMALL NUCLEOLAR RNA-ASSOCIATED PROTEIN 15 FAMILY MEMBER"/>
    <property type="match status" value="1"/>
</dbReference>
<evidence type="ECO:0000313" key="8">
    <source>
        <dbReference type="EMBL" id="OQR89716.1"/>
    </source>
</evidence>
<evidence type="ECO:0000256" key="1">
    <source>
        <dbReference type="ARBA" id="ARBA00004604"/>
    </source>
</evidence>
<dbReference type="InterPro" id="IPR015943">
    <property type="entry name" value="WD40/YVTN_repeat-like_dom_sf"/>
</dbReference>
<dbReference type="AlphaFoldDB" id="A0A1V9YVE1"/>
<evidence type="ECO:0000256" key="4">
    <source>
        <dbReference type="ARBA" id="ARBA00022737"/>
    </source>
</evidence>
<evidence type="ECO:0000259" key="7">
    <source>
        <dbReference type="Pfam" id="PF09384"/>
    </source>
</evidence>
<gene>
    <name evidence="8" type="ORF">ACHHYP_06093</name>
</gene>
<dbReference type="InterPro" id="IPR036322">
    <property type="entry name" value="WD40_repeat_dom_sf"/>
</dbReference>
<dbReference type="STRING" id="1202772.A0A1V9YVE1"/>
<dbReference type="PANTHER" id="PTHR19924:SF26">
    <property type="entry name" value="U3 SMALL NUCLEOLAR RNA-ASSOCIATED PROTEIN 15 HOMOLOG"/>
    <property type="match status" value="1"/>
</dbReference>
<evidence type="ECO:0000313" key="9">
    <source>
        <dbReference type="Proteomes" id="UP000243579"/>
    </source>
</evidence>
<dbReference type="InterPro" id="IPR020472">
    <property type="entry name" value="WD40_PAC1"/>
</dbReference>
<dbReference type="GO" id="GO:0005730">
    <property type="term" value="C:nucleolus"/>
    <property type="evidence" value="ECO:0007669"/>
    <property type="project" value="UniProtKB-SubCell"/>
</dbReference>
<comment type="subcellular location">
    <subcellularLocation>
        <location evidence="1">Nucleus</location>
        <location evidence="1">Nucleolus</location>
    </subcellularLocation>
</comment>
<evidence type="ECO:0000256" key="3">
    <source>
        <dbReference type="ARBA" id="ARBA00022574"/>
    </source>
</evidence>
<name>A0A1V9YVE1_ACHHY</name>
<protein>
    <submittedName>
        <fullName evidence="8">U3 small nucleolar RNA-associated protein</fullName>
    </submittedName>
</protein>
<dbReference type="PROSITE" id="PS50294">
    <property type="entry name" value="WD_REPEATS_REGION"/>
    <property type="match status" value="3"/>
</dbReference>
<keyword evidence="9" id="KW-1185">Reference proteome</keyword>
<dbReference type="InterPro" id="IPR019775">
    <property type="entry name" value="WD40_repeat_CS"/>
</dbReference>
<dbReference type="PROSITE" id="PS50082">
    <property type="entry name" value="WD_REPEATS_2"/>
    <property type="match status" value="3"/>
</dbReference>
<keyword evidence="2" id="KW-0698">rRNA processing</keyword>
<dbReference type="OrthoDB" id="431715at2759"/>
<dbReference type="InterPro" id="IPR001680">
    <property type="entry name" value="WD40_rpt"/>
</dbReference>
<dbReference type="Pfam" id="PF00400">
    <property type="entry name" value="WD40"/>
    <property type="match status" value="4"/>
</dbReference>
<dbReference type="GO" id="GO:0045943">
    <property type="term" value="P:positive regulation of transcription by RNA polymerase I"/>
    <property type="evidence" value="ECO:0007669"/>
    <property type="project" value="TreeGrafter"/>
</dbReference>
<dbReference type="EMBL" id="JNBR01000751">
    <property type="protein sequence ID" value="OQR89716.1"/>
    <property type="molecule type" value="Genomic_DNA"/>
</dbReference>
<feature type="repeat" description="WD" evidence="6">
    <location>
        <begin position="159"/>
        <end position="201"/>
    </location>
</feature>
<keyword evidence="5" id="KW-0539">Nucleus</keyword>
<dbReference type="SUPFAM" id="SSF50978">
    <property type="entry name" value="WD40 repeat-like"/>
    <property type="match status" value="1"/>
</dbReference>
<keyword evidence="4" id="KW-0677">Repeat</keyword>
<evidence type="ECO:0000256" key="6">
    <source>
        <dbReference type="PROSITE-ProRule" id="PRU00221"/>
    </source>
</evidence>
<dbReference type="Proteomes" id="UP000243579">
    <property type="component" value="Unassembled WGS sequence"/>
</dbReference>
<dbReference type="GO" id="GO:0006364">
    <property type="term" value="P:rRNA processing"/>
    <property type="evidence" value="ECO:0007669"/>
    <property type="project" value="UniProtKB-KW"/>
</dbReference>